<feature type="region of interest" description="Disordered" evidence="7">
    <location>
        <begin position="683"/>
        <end position="707"/>
    </location>
</feature>
<feature type="transmembrane region" description="Helical" evidence="8">
    <location>
        <begin position="112"/>
        <end position="130"/>
    </location>
</feature>
<dbReference type="Pfam" id="PF13515">
    <property type="entry name" value="FUSC_2"/>
    <property type="match status" value="1"/>
</dbReference>
<reference evidence="10 11" key="1">
    <citation type="submission" date="2020-04" db="EMBL/GenBank/DDBJ databases">
        <title>Draft Genome Sequence of Streptomyces morookaense DSM 40503, an 8-azaguanine-producing strain.</title>
        <authorList>
            <person name="Qi J."/>
            <person name="Gao J.-M."/>
        </authorList>
    </citation>
    <scope>NUCLEOTIDE SEQUENCE [LARGE SCALE GENOMIC DNA]</scope>
    <source>
        <strain evidence="10 11">DSM 40503</strain>
    </source>
</reference>
<protein>
    <submittedName>
        <fullName evidence="10">FUSC family protein</fullName>
    </submittedName>
</protein>
<feature type="transmembrane region" description="Helical" evidence="8">
    <location>
        <begin position="505"/>
        <end position="521"/>
    </location>
</feature>
<dbReference type="InterPro" id="IPR049453">
    <property type="entry name" value="Memb_transporter_dom"/>
</dbReference>
<dbReference type="GO" id="GO:0005886">
    <property type="term" value="C:plasma membrane"/>
    <property type="evidence" value="ECO:0007669"/>
    <property type="project" value="UniProtKB-SubCell"/>
</dbReference>
<evidence type="ECO:0000256" key="5">
    <source>
        <dbReference type="ARBA" id="ARBA00023136"/>
    </source>
</evidence>
<feature type="transmembrane region" description="Helical" evidence="8">
    <location>
        <begin position="59"/>
        <end position="76"/>
    </location>
</feature>
<feature type="transmembrane region" description="Helical" evidence="8">
    <location>
        <begin position="411"/>
        <end position="440"/>
    </location>
</feature>
<dbReference type="PANTHER" id="PTHR30509:SF9">
    <property type="entry name" value="MULTIDRUG RESISTANCE PROTEIN MDTO"/>
    <property type="match status" value="1"/>
</dbReference>
<evidence type="ECO:0000313" key="10">
    <source>
        <dbReference type="EMBL" id="NVK78354.1"/>
    </source>
</evidence>
<name>A0A7Y7B3V6_STRMO</name>
<evidence type="ECO:0000256" key="4">
    <source>
        <dbReference type="ARBA" id="ARBA00022989"/>
    </source>
</evidence>
<sequence>MTLWRLRGLRPEAAEAPPAGGGPRRLLEHEGAPEALRRALWLVLAGCTGFYVFDYGFRQPVMALYAVFGALPLILFGKLPGPAEERAVTLLLVLPAAAALVTAGTLLAVRDWAAALGLLAVGFAVSFLAAGGPRPAGPAPALQLYYVLPCFPPYAPEQLGDRLAGITVGILLTIAADLVLWPDPPPAPYRLRLAGAMRALSAYCAAAAGPVGGTAGAEAVVPERQDAERALTATRLSLVPPETRPASVSLRDRGLVHTRAAAGYLRGRIDDAVDDAREADPAAARLLETAAARLEDTARDLDRGTPGPSDGRLRTALQGFDDRRARALEVDSGPDPLRLRQDAAVRAVAEAALLACQAARIALGHRPEPCGNPSPSGPFAYAAVSAPAWWYRRIRLHLSPRSVLLQNSVRLAVALAVARLIAGALSLPHGFWVLLAVLGLMRTSAADTRTALVPAVVGTVVGAAFSTALLIAVGDRPLFYAAVTPVAFLIGFTVCPLLRPWWTQAMVTFAMVLLFGQIGAADRGLPAVRVLDVAVGGAIGAVAALLAWPRGAHGQLRGAVADFLDRAGEGCRTVTDELCRLAGHGPDPLYPARRAMLLAQSTYLQYRTEQVPQRSGEPPWGAYMLTGYDVVTGGSLLLGRHAGEQHAGEQHTAERPAPPSPTAAAELTALAEAVRQVCHGAAENLRGTGSSGPRDVADRAAGKSPAARTLLVADAEAWLTGVARDAARAEKSTSP</sequence>
<dbReference type="PANTHER" id="PTHR30509">
    <property type="entry name" value="P-HYDROXYBENZOIC ACID EFFLUX PUMP SUBUNIT-RELATED"/>
    <property type="match status" value="1"/>
</dbReference>
<keyword evidence="11" id="KW-1185">Reference proteome</keyword>
<evidence type="ECO:0000256" key="8">
    <source>
        <dbReference type="SAM" id="Phobius"/>
    </source>
</evidence>
<feature type="transmembrane region" description="Helical" evidence="8">
    <location>
        <begin position="527"/>
        <end position="548"/>
    </location>
</feature>
<evidence type="ECO:0000256" key="1">
    <source>
        <dbReference type="ARBA" id="ARBA00004651"/>
    </source>
</evidence>
<feature type="compositionally biased region" description="Basic and acidic residues" evidence="7">
    <location>
        <begin position="643"/>
        <end position="654"/>
    </location>
</feature>
<evidence type="ECO:0000256" key="3">
    <source>
        <dbReference type="ARBA" id="ARBA00022692"/>
    </source>
</evidence>
<keyword evidence="5 8" id="KW-0472">Membrane</keyword>
<feature type="transmembrane region" description="Helical" evidence="8">
    <location>
        <begin position="478"/>
        <end position="498"/>
    </location>
</feature>
<comment type="similarity">
    <text evidence="6">Belongs to the YccS/YhfK family.</text>
</comment>
<keyword evidence="2" id="KW-1003">Cell membrane</keyword>
<keyword evidence="4 8" id="KW-1133">Transmembrane helix</keyword>
<dbReference type="AlphaFoldDB" id="A0A7Y7B3V6"/>
<evidence type="ECO:0000256" key="6">
    <source>
        <dbReference type="ARBA" id="ARBA00043993"/>
    </source>
</evidence>
<accession>A0A7Y7B3V6</accession>
<organism evidence="10 11">
    <name type="scientific">Streptomyces morookaense</name>
    <name type="common">Streptoverticillium morookaense</name>
    <dbReference type="NCBI Taxonomy" id="1970"/>
    <lineage>
        <taxon>Bacteria</taxon>
        <taxon>Bacillati</taxon>
        <taxon>Actinomycetota</taxon>
        <taxon>Actinomycetes</taxon>
        <taxon>Kitasatosporales</taxon>
        <taxon>Streptomycetaceae</taxon>
        <taxon>Streptomyces</taxon>
    </lineage>
</organism>
<keyword evidence="3 8" id="KW-0812">Transmembrane</keyword>
<proteinExistence type="inferred from homology"/>
<evidence type="ECO:0000256" key="7">
    <source>
        <dbReference type="SAM" id="MobiDB-lite"/>
    </source>
</evidence>
<gene>
    <name evidence="10" type="ORF">HG542_11830</name>
</gene>
<feature type="domain" description="Integral membrane bound transporter" evidence="9">
    <location>
        <begin position="420"/>
        <end position="542"/>
    </location>
</feature>
<evidence type="ECO:0000313" key="11">
    <source>
        <dbReference type="Proteomes" id="UP000587462"/>
    </source>
</evidence>
<feature type="region of interest" description="Disordered" evidence="7">
    <location>
        <begin position="643"/>
        <end position="663"/>
    </location>
</feature>
<feature type="transmembrane region" description="Helical" evidence="8">
    <location>
        <begin position="452"/>
        <end position="472"/>
    </location>
</feature>
<comment type="subcellular location">
    <subcellularLocation>
        <location evidence="1">Cell membrane</location>
        <topology evidence="1">Multi-pass membrane protein</topology>
    </subcellularLocation>
</comment>
<feature type="transmembrane region" description="Helical" evidence="8">
    <location>
        <begin position="163"/>
        <end position="181"/>
    </location>
</feature>
<evidence type="ECO:0000259" key="9">
    <source>
        <dbReference type="Pfam" id="PF13515"/>
    </source>
</evidence>
<feature type="transmembrane region" description="Helical" evidence="8">
    <location>
        <begin position="88"/>
        <end position="106"/>
    </location>
</feature>
<dbReference type="EMBL" id="JABBXF010000023">
    <property type="protein sequence ID" value="NVK78354.1"/>
    <property type="molecule type" value="Genomic_DNA"/>
</dbReference>
<dbReference type="Proteomes" id="UP000587462">
    <property type="component" value="Unassembled WGS sequence"/>
</dbReference>
<dbReference type="RefSeq" id="WP_171080394.1">
    <property type="nucleotide sequence ID" value="NZ_BNBU01000013.1"/>
</dbReference>
<comment type="caution">
    <text evidence="10">The sequence shown here is derived from an EMBL/GenBank/DDBJ whole genome shotgun (WGS) entry which is preliminary data.</text>
</comment>
<evidence type="ECO:0000256" key="2">
    <source>
        <dbReference type="ARBA" id="ARBA00022475"/>
    </source>
</evidence>